<dbReference type="EMBL" id="JAPNTZ010000009">
    <property type="protein sequence ID" value="MCY1141536.1"/>
    <property type="molecule type" value="Genomic_DNA"/>
</dbReference>
<sequence>MAMRTRRSVLWGLPVLVVMVLALFGASQGLTTSGVAGSVRSVAASAADHAVALSATASADVEPELSTAPSRSAESVADRSLPLFDQVAAAVRGSRAPPADVA</sequence>
<name>A0ABT4B4W6_9ACTN</name>
<evidence type="ECO:0000313" key="1">
    <source>
        <dbReference type="EMBL" id="MCY1141536.1"/>
    </source>
</evidence>
<proteinExistence type="predicted"/>
<keyword evidence="2" id="KW-1185">Reference proteome</keyword>
<reference evidence="1" key="1">
    <citation type="submission" date="2022-11" db="EMBL/GenBank/DDBJ databases">
        <authorList>
            <person name="Somphong A."/>
            <person name="Phongsopitanun W."/>
        </authorList>
    </citation>
    <scope>NUCLEOTIDE SEQUENCE</scope>
    <source>
        <strain evidence="1">Pm04-4</strain>
    </source>
</reference>
<dbReference type="RefSeq" id="WP_267565922.1">
    <property type="nucleotide sequence ID" value="NZ_JAPNTZ010000009.1"/>
</dbReference>
<evidence type="ECO:0000313" key="2">
    <source>
        <dbReference type="Proteomes" id="UP001151002"/>
    </source>
</evidence>
<dbReference type="Proteomes" id="UP001151002">
    <property type="component" value="Unassembled WGS sequence"/>
</dbReference>
<comment type="caution">
    <text evidence="1">The sequence shown here is derived from an EMBL/GenBank/DDBJ whole genome shotgun (WGS) entry which is preliminary data.</text>
</comment>
<gene>
    <name evidence="1" type="ORF">OWR29_26360</name>
</gene>
<accession>A0ABT4B4W6</accession>
<organism evidence="1 2">
    <name type="scientific">Paractinoplanes pyxinae</name>
    <dbReference type="NCBI Taxonomy" id="2997416"/>
    <lineage>
        <taxon>Bacteria</taxon>
        <taxon>Bacillati</taxon>
        <taxon>Actinomycetota</taxon>
        <taxon>Actinomycetes</taxon>
        <taxon>Micromonosporales</taxon>
        <taxon>Micromonosporaceae</taxon>
        <taxon>Paractinoplanes</taxon>
    </lineage>
</organism>
<protein>
    <submittedName>
        <fullName evidence="1">Uncharacterized protein</fullName>
    </submittedName>
</protein>